<dbReference type="EMBL" id="OU896717">
    <property type="protein sequence ID" value="CAH1118643.1"/>
    <property type="molecule type" value="Genomic_DNA"/>
</dbReference>
<feature type="region of interest" description="Disordered" evidence="1">
    <location>
        <begin position="1754"/>
        <end position="1783"/>
    </location>
</feature>
<feature type="compositionally biased region" description="Basic and acidic residues" evidence="1">
    <location>
        <begin position="1524"/>
        <end position="1556"/>
    </location>
</feature>
<evidence type="ECO:0000313" key="3">
    <source>
        <dbReference type="Proteomes" id="UP001153737"/>
    </source>
</evidence>
<feature type="compositionally biased region" description="Low complexity" evidence="1">
    <location>
        <begin position="367"/>
        <end position="380"/>
    </location>
</feature>
<feature type="region of interest" description="Disordered" evidence="1">
    <location>
        <begin position="1"/>
        <end position="82"/>
    </location>
</feature>
<evidence type="ECO:0000313" key="2">
    <source>
        <dbReference type="EMBL" id="CAH1118643.1"/>
    </source>
</evidence>
<feature type="compositionally biased region" description="Low complexity" evidence="1">
    <location>
        <begin position="1624"/>
        <end position="1634"/>
    </location>
</feature>
<gene>
    <name evidence="2" type="ORF">PHAECO_LOCUS2152</name>
</gene>
<feature type="region of interest" description="Disordered" evidence="1">
    <location>
        <begin position="321"/>
        <end position="380"/>
    </location>
</feature>
<feature type="compositionally biased region" description="Polar residues" evidence="1">
    <location>
        <begin position="1596"/>
        <end position="1619"/>
    </location>
</feature>
<organism evidence="2 3">
    <name type="scientific">Phaedon cochleariae</name>
    <name type="common">Mustard beetle</name>
    <dbReference type="NCBI Taxonomy" id="80249"/>
    <lineage>
        <taxon>Eukaryota</taxon>
        <taxon>Metazoa</taxon>
        <taxon>Ecdysozoa</taxon>
        <taxon>Arthropoda</taxon>
        <taxon>Hexapoda</taxon>
        <taxon>Insecta</taxon>
        <taxon>Pterygota</taxon>
        <taxon>Neoptera</taxon>
        <taxon>Endopterygota</taxon>
        <taxon>Coleoptera</taxon>
        <taxon>Polyphaga</taxon>
        <taxon>Cucujiformia</taxon>
        <taxon>Chrysomeloidea</taxon>
        <taxon>Chrysomelidae</taxon>
        <taxon>Chrysomelinae</taxon>
        <taxon>Chrysomelini</taxon>
        <taxon>Phaedon</taxon>
    </lineage>
</organism>
<feature type="compositionally biased region" description="Basic and acidic residues" evidence="1">
    <location>
        <begin position="1638"/>
        <end position="1678"/>
    </location>
</feature>
<proteinExistence type="predicted"/>
<feature type="compositionally biased region" description="Basic and acidic residues" evidence="1">
    <location>
        <begin position="1571"/>
        <end position="1586"/>
    </location>
</feature>
<feature type="compositionally biased region" description="Polar residues" evidence="1">
    <location>
        <begin position="1771"/>
        <end position="1783"/>
    </location>
</feature>
<feature type="compositionally biased region" description="Polar residues" evidence="1">
    <location>
        <begin position="1561"/>
        <end position="1570"/>
    </location>
</feature>
<feature type="region of interest" description="Disordered" evidence="1">
    <location>
        <begin position="1524"/>
        <end position="1678"/>
    </location>
</feature>
<protein>
    <submittedName>
        <fullName evidence="2">Uncharacterized protein</fullName>
    </submittedName>
</protein>
<feature type="region of interest" description="Disordered" evidence="1">
    <location>
        <begin position="1210"/>
        <end position="1242"/>
    </location>
</feature>
<dbReference type="Proteomes" id="UP001153737">
    <property type="component" value="Chromosome 11"/>
</dbReference>
<evidence type="ECO:0000256" key="1">
    <source>
        <dbReference type="SAM" id="MobiDB-lite"/>
    </source>
</evidence>
<feature type="region of interest" description="Disordered" evidence="1">
    <location>
        <begin position="789"/>
        <end position="817"/>
    </location>
</feature>
<feature type="compositionally biased region" description="Polar residues" evidence="1">
    <location>
        <begin position="24"/>
        <end position="38"/>
    </location>
</feature>
<reference evidence="2" key="2">
    <citation type="submission" date="2022-10" db="EMBL/GenBank/DDBJ databases">
        <authorList>
            <consortium name="ENA_rothamsted_submissions"/>
            <consortium name="culmorum"/>
            <person name="King R."/>
        </authorList>
    </citation>
    <scope>NUCLEOTIDE SEQUENCE</scope>
</reference>
<feature type="region of interest" description="Disordered" evidence="1">
    <location>
        <begin position="1696"/>
        <end position="1718"/>
    </location>
</feature>
<feature type="compositionally biased region" description="Low complexity" evidence="1">
    <location>
        <begin position="206"/>
        <end position="225"/>
    </location>
</feature>
<feature type="compositionally biased region" description="Basic and acidic residues" evidence="1">
    <location>
        <begin position="322"/>
        <end position="354"/>
    </location>
</feature>
<dbReference type="OrthoDB" id="6784780at2759"/>
<reference evidence="2" key="1">
    <citation type="submission" date="2022-01" db="EMBL/GenBank/DDBJ databases">
        <authorList>
            <person name="King R."/>
        </authorList>
    </citation>
    <scope>NUCLEOTIDE SEQUENCE</scope>
</reference>
<feature type="region of interest" description="Disordered" evidence="1">
    <location>
        <begin position="168"/>
        <end position="236"/>
    </location>
</feature>
<feature type="compositionally biased region" description="Pro residues" evidence="1">
    <location>
        <begin position="1213"/>
        <end position="1225"/>
    </location>
</feature>
<keyword evidence="3" id="KW-1185">Reference proteome</keyword>
<feature type="region of interest" description="Disordered" evidence="1">
    <location>
        <begin position="1137"/>
        <end position="1157"/>
    </location>
</feature>
<feature type="compositionally biased region" description="Polar residues" evidence="1">
    <location>
        <begin position="796"/>
        <end position="806"/>
    </location>
</feature>
<accession>A0A9P0DIC5</accession>
<sequence>MQNAGQQFGQGGAPSHQSVPFGHSENTTTGGSITSSLRQFRKRNDEAKPPGQEASAAPTVAESHVARVAPHSHYPPRPAPSECYRFPVQQPYQDFGVHSQVKYSEISEGPPMQDHVSPSVIHKVKGKEYMEMCNVAQSHMKQPYDIINSQQPYHEANVHPHAQYIPKEPQVNPAYKPESQYFPKEPPGQQYPPQYASTTPHHHHPQQQQQQPQQQSPHQKYAQHQLPKYSPQGNDFLSKLRRINPSMARSIMSDHHLQESQMAYQSMEQRGMYTPQNQRYVNYTSIQPNPYNMYPAHPAAAYPAYPPSCSYARSPQAAQRFPQHERAVSPRRAYQEDVSSRRAYQEDVSARRAYQEGGSPRRAYQEGGAMPPGYGAMPAHPRQYGAPEYALHYQHRRGAGPVAQDYYQHCRPSQYHQHQMSAQEMPEARVTVSDNIKQYIENWADEETASEMNQLDGTGRLCKDGNRMREDQSDETVYMINASDIQYLENGIPVVTSDSGIPMVSENAQYIIKGIDSTGMVRIIEKNGQMEIGEIVDHIKPDCMLANKPNDLNQRHPNENPYGLTEKPRVLVHQNTVIQSSYHTQSTEYPDKPEDHVKVGNSLPMITDTLEELNRRIVKESKKETVDKNCSPINIEQMEGYSHPSVICPNKALEEELAKIQESSNSEDSMRSMPFIDPFTENSDSKMNSETIDINPAQNIPETNDEESAKAVEQIADEKTEIMADDSKEESVIHEDGSNNKTDIKEETVQKLGENAETTHEEVEDSRKVADVIESNDQVSMEHYDIGKTDEEKHMMQSTDQSTDQISRQDDKKEEPQNVLKEICSDHVSGESILQPDGVCERTNNNSEGQDVKNLDIEQINENSPRLTTTQNALSESHSRFIEISTAKRSKRIFSVDDIMNTIGNNINKHENESLERRHSLQITESFQNKDVQQLKYFRDTAKEGQTKDHTMIGTREGSLEKVEEIDGNTPKESTEEQMSLEKEQAGGQILADEVNKEVTENQNSISLETSVSVLNEQPDEVIGPVEDPGDEKIPVTEKLENEEIIQELMHHETIPAELIEETIKSSGDVNEEIVVTGTSEEMISRDIEHYELTTIVEEIDKTEDKIPSELEEIETDAIKDVGIEEVPIEDASCSFEDSDSITRATVEDESSSIKGSEIMIDPAKEELIETELTPHMPSDEISITEQLHHESSQEQNCPEVPEEKLNPLVEQPKPPVEQPEPPVEQPKSPVDTPKNPVDDSPAQVWEERLITSAANESEIRYQHVVRVEESSVLLHIAGELVEVTVNTVNGKKVITVVPLSDTSVVDLNDNYETVETLERCDPLRIEDFVAESNDHISEVANFQVVAPEPEIVETTSEIIIGMDLSLEEEIKLDVDQPPVICTKAARKAYDTDLQIPSITTSEDVNDRTISPTHCLNDKVSSTKERIEKFTKEQIRRNVCKDNTRKKPGYSKRLSSKLEKKSVFKNLIDARNMRKAKQEQKEADEDFVPFKELIKARKLKKLKMRELKKSQDEKIDSTIKIDEIKKESHPEASESVKKEEPVLKKSKPDEEEEAKKMTNIRVFQNVSMSDTKSEAKIPTDPPDLKSIDVCVVDNGKGNSPEASSSVLSAETNKPSQKTSDSVEEVVPIVETEVPSKTTESKVVKEVRNYKLEDPRLRERPDGKRPNYPEPKKKLSLEEYNRRKRKLVVIEKQGDEVESKKLALDTSQSNSGALNCPPEIKKAIVPKRIRFQRPKSLDDLSLMKPKGNKVISRKMSLGSSPIKPNSFDWEDTQSPKSNKNQNDQRFSEFRGLINDTKTVQSKPVIDVQKLKLGPSLEGQTDDTLQNYKDQVESKLSSLNIQIPTAAKPIDKLPVNPLTEPESKILMQKFLKSKKLTAEEIDKIKKIISYKRLVQQMKHLKSPEVQSSSVNPTYEIKKELGENDNKLHLKKVNEKKRKFRCHNLSNSESEEEDFRDRRSGDYSVVQANCLAGVVPKLIIKRKTEMPMPIVRLERLDLELLGDQKTRHVV</sequence>
<name>A0A9P0DIC5_PHACE</name>
<feature type="compositionally biased region" description="Basic and acidic residues" evidence="1">
    <location>
        <begin position="807"/>
        <end position="816"/>
    </location>
</feature>